<dbReference type="EMBL" id="JACGCI010000011">
    <property type="protein sequence ID" value="KAF6760883.1"/>
    <property type="molecule type" value="Genomic_DNA"/>
</dbReference>
<keyword evidence="3" id="KW-1185">Reference proteome</keyword>
<feature type="domain" description="Fungal-type protein kinase" evidence="1">
    <location>
        <begin position="136"/>
        <end position="483"/>
    </location>
</feature>
<dbReference type="PANTHER" id="PTHR38248">
    <property type="entry name" value="FUNK1 6"/>
    <property type="match status" value="1"/>
</dbReference>
<organism evidence="2 3">
    <name type="scientific">Ephemerocybe angulata</name>
    <dbReference type="NCBI Taxonomy" id="980116"/>
    <lineage>
        <taxon>Eukaryota</taxon>
        <taxon>Fungi</taxon>
        <taxon>Dikarya</taxon>
        <taxon>Basidiomycota</taxon>
        <taxon>Agaricomycotina</taxon>
        <taxon>Agaricomycetes</taxon>
        <taxon>Agaricomycetidae</taxon>
        <taxon>Agaricales</taxon>
        <taxon>Agaricineae</taxon>
        <taxon>Psathyrellaceae</taxon>
        <taxon>Ephemerocybe</taxon>
    </lineage>
</organism>
<reference evidence="2 3" key="1">
    <citation type="submission" date="2020-07" db="EMBL/GenBank/DDBJ databases">
        <title>Comparative genomics of pyrophilous fungi reveals a link between fire events and developmental genes.</title>
        <authorList>
            <consortium name="DOE Joint Genome Institute"/>
            <person name="Steindorff A.S."/>
            <person name="Carver A."/>
            <person name="Calhoun S."/>
            <person name="Stillman K."/>
            <person name="Liu H."/>
            <person name="Lipzen A."/>
            <person name="Pangilinan J."/>
            <person name="Labutti K."/>
            <person name="Bruns T.D."/>
            <person name="Grigoriev I.V."/>
        </authorList>
    </citation>
    <scope>NUCLEOTIDE SEQUENCE [LARGE SCALE GENOMIC DNA]</scope>
    <source>
        <strain evidence="2 3">CBS 144469</strain>
    </source>
</reference>
<dbReference type="SUPFAM" id="SSF56112">
    <property type="entry name" value="Protein kinase-like (PK-like)"/>
    <property type="match status" value="1"/>
</dbReference>
<dbReference type="AlphaFoldDB" id="A0A8H6IB16"/>
<protein>
    <recommendedName>
        <fullName evidence="1">Fungal-type protein kinase domain-containing protein</fullName>
    </recommendedName>
</protein>
<dbReference type="InterPro" id="IPR040976">
    <property type="entry name" value="Pkinase_fungal"/>
</dbReference>
<name>A0A8H6IB16_9AGAR</name>
<evidence type="ECO:0000313" key="2">
    <source>
        <dbReference type="EMBL" id="KAF6760883.1"/>
    </source>
</evidence>
<feature type="non-terminal residue" evidence="2">
    <location>
        <position position="553"/>
    </location>
</feature>
<dbReference type="OrthoDB" id="5584477at2759"/>
<dbReference type="Gene3D" id="1.10.510.10">
    <property type="entry name" value="Transferase(Phosphotransferase) domain 1"/>
    <property type="match status" value="1"/>
</dbReference>
<dbReference type="Pfam" id="PF17667">
    <property type="entry name" value="Pkinase_fungal"/>
    <property type="match status" value="1"/>
</dbReference>
<accession>A0A8H6IB16</accession>
<evidence type="ECO:0000313" key="3">
    <source>
        <dbReference type="Proteomes" id="UP000521943"/>
    </source>
</evidence>
<proteinExistence type="predicted"/>
<dbReference type="InterPro" id="IPR011009">
    <property type="entry name" value="Kinase-like_dom_sf"/>
</dbReference>
<dbReference type="PANTHER" id="PTHR38248:SF2">
    <property type="entry name" value="FUNK1 11"/>
    <property type="match status" value="1"/>
</dbReference>
<dbReference type="Proteomes" id="UP000521943">
    <property type="component" value="Unassembled WGS sequence"/>
</dbReference>
<comment type="caution">
    <text evidence="2">The sequence shown here is derived from an EMBL/GenBank/DDBJ whole genome shotgun (WGS) entry which is preliminary data.</text>
</comment>
<gene>
    <name evidence="2" type="ORF">DFP72DRAFT_1003477</name>
</gene>
<sequence>MAAELQVITEFSKKFLRTLYDPDIPSGPIKTFLSTTPLYDDKRKCWVTIPPVAEREEDMYDPFLEVIKSILANLVIPNEGAKSTREAFDTHKTSFPHHDGAKTRPDIAIVATGPSFEDPLPADLDLTNSGGETTRLVGYSNVASVFDLKRNKDNSRVEQIKQLAVYAKQIFLSQPNRRFVRALIITEDKVRLLHYDRSGAYITDMINFHDEAETFVRLVVALSSHIEEHVGLDSSIQWTVDDNNRKVAGTICVRDDRSPDATPDTFYLDMKEPPLVHETIRGTGTTCWVARDSDGNRIHVKDSWIASERMPEHELLEQAEFDEVEGVVTEIEAYEDGTAQTKQYRPKLFKSTNFFNRNFCRVALKVPGPPLSKFTSQLEAITALRDGIKGHRNLLTAGILHRDICMNSIIIVKNDKGQMGGKLWDLTLAIHCDEKAELSPDSRTGSRLYLSSAVLRNSKEEKQLAPVVHDYLDDLEAFNYVLADLLHSYKGVGIAMPPQAANDLIPIWQNSAGQAASQSKLHFMEEGPVDWIISPFWSNPSIELCRNLGMYLH</sequence>
<evidence type="ECO:0000259" key="1">
    <source>
        <dbReference type="Pfam" id="PF17667"/>
    </source>
</evidence>